<dbReference type="AlphaFoldDB" id="A0A284VTS6"/>
<evidence type="ECO:0000313" key="3">
    <source>
        <dbReference type="Proteomes" id="UP000218615"/>
    </source>
</evidence>
<dbReference type="STRING" id="1392998.ANME2D_00792"/>
<dbReference type="PANTHER" id="PTHR11373">
    <property type="entry name" value="DEOXYNUCLEOSIDE TRIPHOSPHATE TRIPHOSPHOHYDROLASE"/>
    <property type="match status" value="1"/>
</dbReference>
<dbReference type="InterPro" id="IPR045509">
    <property type="entry name" value="HD_assoc_2"/>
</dbReference>
<dbReference type="SMART" id="SM00471">
    <property type="entry name" value="HDc"/>
    <property type="match status" value="1"/>
</dbReference>
<dbReference type="RefSeq" id="WP_096207232.1">
    <property type="nucleotide sequence ID" value="NZ_FZMP01000232.1"/>
</dbReference>
<dbReference type="Pfam" id="PF01966">
    <property type="entry name" value="HD"/>
    <property type="match status" value="1"/>
</dbReference>
<dbReference type="PROSITE" id="PS51831">
    <property type="entry name" value="HD"/>
    <property type="match status" value="1"/>
</dbReference>
<name>A0A284VTS6_9EURY</name>
<dbReference type="EMBL" id="FZMP01000232">
    <property type="protein sequence ID" value="SNQ62706.1"/>
    <property type="molecule type" value="Genomic_DNA"/>
</dbReference>
<keyword evidence="3" id="KW-1185">Reference proteome</keyword>
<dbReference type="PANTHER" id="PTHR11373:SF4">
    <property type="entry name" value="DEOXYNUCLEOSIDE TRIPHOSPHATE TRIPHOSPHOHYDROLASE SAMHD1"/>
    <property type="match status" value="1"/>
</dbReference>
<dbReference type="Pfam" id="PF19276">
    <property type="entry name" value="HD_assoc_2"/>
    <property type="match status" value="1"/>
</dbReference>
<feature type="domain" description="HD" evidence="1">
    <location>
        <begin position="50"/>
        <end position="185"/>
    </location>
</feature>
<dbReference type="InterPro" id="IPR003607">
    <property type="entry name" value="HD/PDEase_dom"/>
</dbReference>
<accession>A0A284VTS6</accession>
<protein>
    <submittedName>
        <fullName evidence="2">Metal-dependent phosphohydrolase</fullName>
    </submittedName>
</protein>
<dbReference type="Proteomes" id="UP000218615">
    <property type="component" value="Unassembled WGS sequence"/>
</dbReference>
<sequence>MPSIIDPIYGRVVLSELEQQIINTPEMARLRRIQQLGLADLAFPGANHTRFEHSIGTLFIANKMAKALGLPEEEIVKVRLAALLHDIGHCAFSHVVESVLKRNPAYQPVIDGRKFVKHEMFTKYIISNSFHAMPEIANRIEASGRAESFFDEIAKMATGDVDALPKPYLAQIISNDIDSDRLDFLLRDSYHTGVSLGLVDVDQIVGSLALSNGRMVLGGAASYDEDMAMIAAESMLIARAHHYSAIIHNPKTQGARVMLLQALENALANYEKSGKDVKTTVTNFFTLYIDSDLLNFIEANGNASAKKLIGNIRNGNICNAVSRFTQKNLNPRTRMALSTIARNGVAKKMFEVELAKRFAARYGAPVLVDLDVASGIPKSTRVKTGDEEGFFYDESALANGLVRAISRQISLCVFSRSGDDSMLSQASHELLLGIEDLSPRLLNFIRNETYLPIEGLLLMFYSVHRLFSEESDGRVIMPRLRNINLVYRLVRELGKMERLRNLLDYSFHSRYGFPYSDRLFEDIQLLVAMGMLDEDLRYYEKNGRWRQRYEYVLTSDGVEYAEMIASAYQNELKIIGDYLAMNKHSIPRDMVSVAVRRYKKEVKMGLSSSQYLHRK</sequence>
<organism evidence="2 3">
    <name type="scientific">Candidatus Methanoperedens nitratireducens</name>
    <dbReference type="NCBI Taxonomy" id="1392998"/>
    <lineage>
        <taxon>Archaea</taxon>
        <taxon>Methanobacteriati</taxon>
        <taxon>Methanobacteriota</taxon>
        <taxon>Stenosarchaea group</taxon>
        <taxon>Methanomicrobia</taxon>
        <taxon>Methanosarcinales</taxon>
        <taxon>ANME-2 cluster</taxon>
        <taxon>Candidatus Methanoperedentaceae</taxon>
        <taxon>Candidatus Methanoperedens</taxon>
    </lineage>
</organism>
<evidence type="ECO:0000313" key="2">
    <source>
        <dbReference type="EMBL" id="SNQ62706.1"/>
    </source>
</evidence>
<dbReference type="InterPro" id="IPR050135">
    <property type="entry name" value="dGTPase-like"/>
</dbReference>
<dbReference type="InterPro" id="IPR006674">
    <property type="entry name" value="HD_domain"/>
</dbReference>
<dbReference type="Gene3D" id="1.10.3210.10">
    <property type="entry name" value="Hypothetical protein af1432"/>
    <property type="match status" value="1"/>
</dbReference>
<gene>
    <name evidence="2" type="ORF">MNV_820011</name>
</gene>
<keyword evidence="2" id="KW-0378">Hydrolase</keyword>
<dbReference type="OrthoDB" id="8895at2157"/>
<dbReference type="SUPFAM" id="SSF109604">
    <property type="entry name" value="HD-domain/PDEase-like"/>
    <property type="match status" value="1"/>
</dbReference>
<evidence type="ECO:0000259" key="1">
    <source>
        <dbReference type="PROSITE" id="PS51831"/>
    </source>
</evidence>
<dbReference type="GO" id="GO:0006203">
    <property type="term" value="P:dGTP catabolic process"/>
    <property type="evidence" value="ECO:0007669"/>
    <property type="project" value="TreeGrafter"/>
</dbReference>
<dbReference type="CDD" id="cd00077">
    <property type="entry name" value="HDc"/>
    <property type="match status" value="1"/>
</dbReference>
<reference evidence="3" key="1">
    <citation type="submission" date="2017-06" db="EMBL/GenBank/DDBJ databases">
        <authorList>
            <person name="Cremers G."/>
        </authorList>
    </citation>
    <scope>NUCLEOTIDE SEQUENCE [LARGE SCALE GENOMIC DNA]</scope>
</reference>
<proteinExistence type="predicted"/>
<dbReference type="GO" id="GO:0008832">
    <property type="term" value="F:dGTPase activity"/>
    <property type="evidence" value="ECO:0007669"/>
    <property type="project" value="TreeGrafter"/>
</dbReference>